<protein>
    <submittedName>
        <fullName evidence="2">FMN-dependent NADPH-azoreductase</fullName>
        <ecNumber evidence="2">1.7.-.-</ecNumber>
    </submittedName>
</protein>
<dbReference type="GO" id="GO:0016491">
    <property type="term" value="F:oxidoreductase activity"/>
    <property type="evidence" value="ECO:0007669"/>
    <property type="project" value="UniProtKB-KW"/>
</dbReference>
<evidence type="ECO:0000259" key="1">
    <source>
        <dbReference type="Pfam" id="PF03358"/>
    </source>
</evidence>
<feature type="domain" description="NADPH-dependent FMN reductase-like" evidence="1">
    <location>
        <begin position="9"/>
        <end position="155"/>
    </location>
</feature>
<dbReference type="GO" id="GO:0010181">
    <property type="term" value="F:FMN binding"/>
    <property type="evidence" value="ECO:0007669"/>
    <property type="project" value="TreeGrafter"/>
</dbReference>
<dbReference type="RefSeq" id="WP_078323876.1">
    <property type="nucleotide sequence ID" value="NZ_CP024633.1"/>
</dbReference>
<dbReference type="Proteomes" id="UP000294604">
    <property type="component" value="Unassembled WGS sequence"/>
</dbReference>
<dbReference type="STRING" id="404941.GCA_002013645_00972"/>
<dbReference type="Gene3D" id="3.40.50.360">
    <property type="match status" value="1"/>
</dbReference>
<dbReference type="Pfam" id="PF03358">
    <property type="entry name" value="FMN_red"/>
    <property type="match status" value="1"/>
</dbReference>
<sequence>MAEKVAEKNVLAIVGSLRKASLNRQLAEAAAENAPAGVSVSIYEGLGDLPHYNEDIDGEGGAPAAAEALRVAVAGADAVLLVSPENNGTISSSLKNAIDWLSRPFGSSVFKGKPTIVIGTSAGRYGGIWAIDETRKAAGIATANVIEDVKLAVASSAFDGKHPREHAETVAELTKALDALTADSDS</sequence>
<dbReference type="PANTHER" id="PTHR30543">
    <property type="entry name" value="CHROMATE REDUCTASE"/>
    <property type="match status" value="1"/>
</dbReference>
<dbReference type="InterPro" id="IPR050712">
    <property type="entry name" value="NAD(P)H-dep_reductase"/>
</dbReference>
<organism evidence="2 3">
    <name type="scientific">Mycobacteroides salmoniphilum</name>
    <dbReference type="NCBI Taxonomy" id="404941"/>
    <lineage>
        <taxon>Bacteria</taxon>
        <taxon>Bacillati</taxon>
        <taxon>Actinomycetota</taxon>
        <taxon>Actinomycetes</taxon>
        <taxon>Mycobacteriales</taxon>
        <taxon>Mycobacteriaceae</taxon>
        <taxon>Mycobacteroides</taxon>
    </lineage>
</organism>
<dbReference type="OrthoDB" id="9812295at2"/>
<comment type="caution">
    <text evidence="2">The sequence shown here is derived from an EMBL/GenBank/DDBJ whole genome shotgun (WGS) entry which is preliminary data.</text>
</comment>
<gene>
    <name evidence="2" type="primary">azr_2</name>
    <name evidence="2" type="ORF">CCUG60884_04857</name>
</gene>
<dbReference type="EC" id="1.7.-.-" evidence="2"/>
<dbReference type="InterPro" id="IPR005025">
    <property type="entry name" value="FMN_Rdtase-like_dom"/>
</dbReference>
<dbReference type="EMBL" id="PECL01000015">
    <property type="protein sequence ID" value="TDZ99786.1"/>
    <property type="molecule type" value="Genomic_DNA"/>
</dbReference>
<accession>A0A4R8SMV4</accession>
<dbReference type="GO" id="GO:0005829">
    <property type="term" value="C:cytosol"/>
    <property type="evidence" value="ECO:0007669"/>
    <property type="project" value="TreeGrafter"/>
</dbReference>
<dbReference type="AlphaFoldDB" id="A0A4R8SMV4"/>
<evidence type="ECO:0000313" key="2">
    <source>
        <dbReference type="EMBL" id="TDZ99786.1"/>
    </source>
</evidence>
<keyword evidence="2" id="KW-0560">Oxidoreductase</keyword>
<dbReference type="SUPFAM" id="SSF52218">
    <property type="entry name" value="Flavoproteins"/>
    <property type="match status" value="1"/>
</dbReference>
<dbReference type="PANTHER" id="PTHR30543:SF21">
    <property type="entry name" value="NAD(P)H-DEPENDENT FMN REDUCTASE LOT6"/>
    <property type="match status" value="1"/>
</dbReference>
<evidence type="ECO:0000313" key="3">
    <source>
        <dbReference type="Proteomes" id="UP000294604"/>
    </source>
</evidence>
<dbReference type="GeneID" id="61162814"/>
<dbReference type="InterPro" id="IPR029039">
    <property type="entry name" value="Flavoprotein-like_sf"/>
</dbReference>
<name>A0A4R8SMV4_9MYCO</name>
<proteinExistence type="predicted"/>
<reference evidence="2 3" key="1">
    <citation type="journal article" date="2019" name="Sci. Rep.">
        <title>Extended insight into the Mycobacterium chelonae-abscessus complex through whole genome sequencing of Mycobacterium salmoniphilum outbreak and Mycobacterium salmoniphilum-like strains.</title>
        <authorList>
            <person name="Behra P.R.K."/>
            <person name="Das S."/>
            <person name="Pettersson B.M.F."/>
            <person name="Shirreff L."/>
            <person name="DuCote T."/>
            <person name="Jacobsson K.G."/>
            <person name="Ennis D.G."/>
            <person name="Kirsebom L.A."/>
        </authorList>
    </citation>
    <scope>NUCLEOTIDE SEQUENCE [LARGE SCALE GENOMIC DNA]</scope>
    <source>
        <strain evidence="2 3">CCUG 60884</strain>
    </source>
</reference>